<feature type="region of interest" description="Disordered" evidence="1">
    <location>
        <begin position="317"/>
        <end position="359"/>
    </location>
</feature>
<reference evidence="2 3" key="1">
    <citation type="submission" date="2019-12" db="EMBL/GenBank/DDBJ databases">
        <title>Isolation and characterization of three novel carbon monoxide-oxidizing members of Halobacteria from salione crusts and soils.</title>
        <authorList>
            <person name="Myers M.R."/>
            <person name="King G.M."/>
        </authorList>
    </citation>
    <scope>NUCLEOTIDE SEQUENCE [LARGE SCALE GENOMIC DNA]</scope>
    <source>
        <strain evidence="2 3">WSH3</strain>
    </source>
</reference>
<dbReference type="AlphaFoldDB" id="A0A6B0TBN2"/>
<gene>
    <name evidence="2" type="ORF">GRX03_15705</name>
</gene>
<protein>
    <recommendedName>
        <fullName evidence="4">DUF4350 domain-containing protein</fullName>
    </recommendedName>
</protein>
<organism evidence="2 3">
    <name type="scientific">Halovenus carboxidivorans</name>
    <dbReference type="NCBI Taxonomy" id="2692199"/>
    <lineage>
        <taxon>Archaea</taxon>
        <taxon>Methanobacteriati</taxon>
        <taxon>Methanobacteriota</taxon>
        <taxon>Stenosarchaea group</taxon>
        <taxon>Halobacteria</taxon>
        <taxon>Halobacteriales</taxon>
        <taxon>Haloarculaceae</taxon>
        <taxon>Halovenus</taxon>
    </lineage>
</organism>
<evidence type="ECO:0008006" key="4">
    <source>
        <dbReference type="Google" id="ProtNLM"/>
    </source>
</evidence>
<dbReference type="RefSeq" id="WP_159765307.1">
    <property type="nucleotide sequence ID" value="NZ_WUUT01000008.1"/>
</dbReference>
<name>A0A6B0TBN2_9EURY</name>
<evidence type="ECO:0000313" key="3">
    <source>
        <dbReference type="Proteomes" id="UP000466535"/>
    </source>
</evidence>
<dbReference type="OrthoDB" id="239338at2157"/>
<feature type="compositionally biased region" description="Gly residues" evidence="1">
    <location>
        <begin position="324"/>
        <end position="336"/>
    </location>
</feature>
<accession>A0A6B0TBN2</accession>
<evidence type="ECO:0000256" key="1">
    <source>
        <dbReference type="SAM" id="MobiDB-lite"/>
    </source>
</evidence>
<sequence length="359" mass="36579">MNRWATLLGVFVGVFVLTVGLVAVGGFVLGDSQPNQADVQTDQWQLDNVAPDGASEGGEITMDSEESNKTVLVHLPSTATASGTGIQIPLQGTDSAITTGSAAGQERSVGALASTLVANGHEVEFYTQSTQTGSSFGQQSTLATELSDVDAFVTVAPASLSSTDLADVRTFAEEGGRVFVGADPGQVQGTIEVGSPAGIYQETGYVYNVAENDQNFLSVFAEPSGESPITDGIERVVFRGAAPVNQAGETPVFTTEGQLTTSQQNGTFGVGAVDGNMTALGDTSFLRPENAYRADNNVLIGNLADFLVTGNVSENPFQESAGVGQPGGGTPPGGGLRPPTNGTSGIGDLDSGAAESTSD</sequence>
<dbReference type="Proteomes" id="UP000466535">
    <property type="component" value="Unassembled WGS sequence"/>
</dbReference>
<dbReference type="EMBL" id="WUUT01000008">
    <property type="protein sequence ID" value="MXR53043.1"/>
    <property type="molecule type" value="Genomic_DNA"/>
</dbReference>
<keyword evidence="3" id="KW-1185">Reference proteome</keyword>
<comment type="caution">
    <text evidence="2">The sequence shown here is derived from an EMBL/GenBank/DDBJ whole genome shotgun (WGS) entry which is preliminary data.</text>
</comment>
<proteinExistence type="predicted"/>
<evidence type="ECO:0000313" key="2">
    <source>
        <dbReference type="EMBL" id="MXR53043.1"/>
    </source>
</evidence>